<evidence type="ECO:0000256" key="2">
    <source>
        <dbReference type="SAM" id="Phobius"/>
    </source>
</evidence>
<feature type="compositionally biased region" description="Low complexity" evidence="1">
    <location>
        <begin position="101"/>
        <end position="140"/>
    </location>
</feature>
<keyword evidence="2" id="KW-0812">Transmembrane</keyword>
<keyword evidence="2" id="KW-0472">Membrane</keyword>
<reference evidence="4" key="1">
    <citation type="journal article" date="2020" name="Cell">
        <title>Large-Scale Comparative Analyses of Tick Genomes Elucidate Their Genetic Diversity and Vector Capacities.</title>
        <authorList>
            <consortium name="Tick Genome and Microbiome Consortium (TIGMIC)"/>
            <person name="Jia N."/>
            <person name="Wang J."/>
            <person name="Shi W."/>
            <person name="Du L."/>
            <person name="Sun Y."/>
            <person name="Zhan W."/>
            <person name="Jiang J.F."/>
            <person name="Wang Q."/>
            <person name="Zhang B."/>
            <person name="Ji P."/>
            <person name="Bell-Sakyi L."/>
            <person name="Cui X.M."/>
            <person name="Yuan T.T."/>
            <person name="Jiang B.G."/>
            <person name="Yang W.F."/>
            <person name="Lam T.T."/>
            <person name="Chang Q.C."/>
            <person name="Ding S.J."/>
            <person name="Wang X.J."/>
            <person name="Zhu J.G."/>
            <person name="Ruan X.D."/>
            <person name="Zhao L."/>
            <person name="Wei J.T."/>
            <person name="Ye R.Z."/>
            <person name="Que T.C."/>
            <person name="Du C.H."/>
            <person name="Zhou Y.H."/>
            <person name="Cheng J.X."/>
            <person name="Dai P.F."/>
            <person name="Guo W.B."/>
            <person name="Han X.H."/>
            <person name="Huang E.J."/>
            <person name="Li L.F."/>
            <person name="Wei W."/>
            <person name="Gao Y.C."/>
            <person name="Liu J.Z."/>
            <person name="Shao H.Z."/>
            <person name="Wang X."/>
            <person name="Wang C.C."/>
            <person name="Yang T.C."/>
            <person name="Huo Q.B."/>
            <person name="Li W."/>
            <person name="Chen H.Y."/>
            <person name="Chen S.E."/>
            <person name="Zhou L.G."/>
            <person name="Ni X.B."/>
            <person name="Tian J.H."/>
            <person name="Sheng Y."/>
            <person name="Liu T."/>
            <person name="Pan Y.S."/>
            <person name="Xia L.Y."/>
            <person name="Li J."/>
            <person name="Zhao F."/>
            <person name="Cao W.C."/>
        </authorList>
    </citation>
    <scope>NUCLEOTIDE SEQUENCE</scope>
    <source>
        <strain evidence="4">Rsan-2018</strain>
    </source>
</reference>
<evidence type="ECO:0000256" key="1">
    <source>
        <dbReference type="SAM" id="MobiDB-lite"/>
    </source>
</evidence>
<dbReference type="AlphaFoldDB" id="A0A9D4PCU5"/>
<protein>
    <submittedName>
        <fullName evidence="4">Uncharacterized protein</fullName>
    </submittedName>
</protein>
<name>A0A9D4PCU5_RHISA</name>
<accession>A0A9D4PCU5</accession>
<organism evidence="4 5">
    <name type="scientific">Rhipicephalus sanguineus</name>
    <name type="common">Brown dog tick</name>
    <name type="synonym">Ixodes sanguineus</name>
    <dbReference type="NCBI Taxonomy" id="34632"/>
    <lineage>
        <taxon>Eukaryota</taxon>
        <taxon>Metazoa</taxon>
        <taxon>Ecdysozoa</taxon>
        <taxon>Arthropoda</taxon>
        <taxon>Chelicerata</taxon>
        <taxon>Arachnida</taxon>
        <taxon>Acari</taxon>
        <taxon>Parasitiformes</taxon>
        <taxon>Ixodida</taxon>
        <taxon>Ixodoidea</taxon>
        <taxon>Ixodidae</taxon>
        <taxon>Rhipicephalinae</taxon>
        <taxon>Rhipicephalus</taxon>
        <taxon>Rhipicephalus</taxon>
    </lineage>
</organism>
<proteinExistence type="predicted"/>
<feature type="transmembrane region" description="Helical" evidence="2">
    <location>
        <begin position="228"/>
        <end position="252"/>
    </location>
</feature>
<dbReference type="VEuPathDB" id="VectorBase:RSAN_050523"/>
<feature type="compositionally biased region" description="Low complexity" evidence="1">
    <location>
        <begin position="147"/>
        <end position="162"/>
    </location>
</feature>
<evidence type="ECO:0000313" key="4">
    <source>
        <dbReference type="EMBL" id="KAH7938745.1"/>
    </source>
</evidence>
<keyword evidence="3" id="KW-0732">Signal</keyword>
<evidence type="ECO:0000256" key="3">
    <source>
        <dbReference type="SAM" id="SignalP"/>
    </source>
</evidence>
<keyword evidence="5" id="KW-1185">Reference proteome</keyword>
<evidence type="ECO:0000313" key="5">
    <source>
        <dbReference type="Proteomes" id="UP000821837"/>
    </source>
</evidence>
<dbReference type="OMA" id="HDLNDKF"/>
<feature type="signal peptide" evidence="3">
    <location>
        <begin position="1"/>
        <end position="24"/>
    </location>
</feature>
<comment type="caution">
    <text evidence="4">The sequence shown here is derived from an EMBL/GenBank/DDBJ whole genome shotgun (WGS) entry which is preliminary data.</text>
</comment>
<reference evidence="4" key="2">
    <citation type="submission" date="2021-09" db="EMBL/GenBank/DDBJ databases">
        <authorList>
            <person name="Jia N."/>
            <person name="Wang J."/>
            <person name="Shi W."/>
            <person name="Du L."/>
            <person name="Sun Y."/>
            <person name="Zhan W."/>
            <person name="Jiang J."/>
            <person name="Wang Q."/>
            <person name="Zhang B."/>
            <person name="Ji P."/>
            <person name="Sakyi L.B."/>
            <person name="Cui X."/>
            <person name="Yuan T."/>
            <person name="Jiang B."/>
            <person name="Yang W."/>
            <person name="Lam T.T.-Y."/>
            <person name="Chang Q."/>
            <person name="Ding S."/>
            <person name="Wang X."/>
            <person name="Zhu J."/>
            <person name="Ruan X."/>
            <person name="Zhao L."/>
            <person name="Wei J."/>
            <person name="Que T."/>
            <person name="Du C."/>
            <person name="Cheng J."/>
            <person name="Dai P."/>
            <person name="Han X."/>
            <person name="Huang E."/>
            <person name="Gao Y."/>
            <person name="Liu J."/>
            <person name="Shao H."/>
            <person name="Ye R."/>
            <person name="Li L."/>
            <person name="Wei W."/>
            <person name="Wang X."/>
            <person name="Wang C."/>
            <person name="Huo Q."/>
            <person name="Li W."/>
            <person name="Guo W."/>
            <person name="Chen H."/>
            <person name="Chen S."/>
            <person name="Zhou L."/>
            <person name="Zhou L."/>
            <person name="Ni X."/>
            <person name="Tian J."/>
            <person name="Zhou Y."/>
            <person name="Sheng Y."/>
            <person name="Liu T."/>
            <person name="Pan Y."/>
            <person name="Xia L."/>
            <person name="Li J."/>
            <person name="Zhao F."/>
            <person name="Cao W."/>
        </authorList>
    </citation>
    <scope>NUCLEOTIDE SEQUENCE</scope>
    <source>
        <strain evidence="4">Rsan-2018</strain>
        <tissue evidence="4">Larvae</tissue>
    </source>
</reference>
<sequence length="284" mass="30377">MGATSAAAVLGVTVLLSFVVCGRANVDVDEHDLNDKFLDTLIKTKDSRSFLNDLIYKIQLLLNDTDDPQQHTTLASPKSHVVHWAAEGMGPSAGGDTVDLSAAVSGSPSSSANSSSSNSSKSGSSNSSVPSFVRQQPPQKQSKKQPQKQYQKQSQKQSQPLVSPQQQASLLVNVSLESLLALPANMTMDSMQIFNQTGFMSNETVVDVAAEREAKRNNAMGPDASQRVATLGVIICLTFVGTATCIVVMALYSSKFSGIILLSNGRWWCPMVTRGNGVERQLLV</sequence>
<keyword evidence="2" id="KW-1133">Transmembrane helix</keyword>
<dbReference type="Proteomes" id="UP000821837">
    <property type="component" value="Chromosome 8"/>
</dbReference>
<feature type="region of interest" description="Disordered" evidence="1">
    <location>
        <begin position="87"/>
        <end position="162"/>
    </location>
</feature>
<feature type="chain" id="PRO_5039218510" evidence="3">
    <location>
        <begin position="25"/>
        <end position="284"/>
    </location>
</feature>
<dbReference type="EMBL" id="JABSTV010001254">
    <property type="protein sequence ID" value="KAH7938745.1"/>
    <property type="molecule type" value="Genomic_DNA"/>
</dbReference>
<gene>
    <name evidence="4" type="ORF">HPB52_000164</name>
</gene>